<evidence type="ECO:0000313" key="1">
    <source>
        <dbReference type="EMBL" id="KTD27476.1"/>
    </source>
</evidence>
<dbReference type="EMBL" id="LNYH01000048">
    <property type="protein sequence ID" value="KTD27476.1"/>
    <property type="molecule type" value="Genomic_DNA"/>
</dbReference>
<dbReference type="Proteomes" id="UP000054761">
    <property type="component" value="Unassembled WGS sequence"/>
</dbReference>
<keyword evidence="2" id="KW-1185">Reference proteome</keyword>
<organism evidence="1 2">
    <name type="scientific">Legionella israelensis</name>
    <dbReference type="NCBI Taxonomy" id="454"/>
    <lineage>
        <taxon>Bacteria</taxon>
        <taxon>Pseudomonadati</taxon>
        <taxon>Pseudomonadota</taxon>
        <taxon>Gammaproteobacteria</taxon>
        <taxon>Legionellales</taxon>
        <taxon>Legionellaceae</taxon>
        <taxon>Legionella</taxon>
    </lineage>
</organism>
<gene>
    <name evidence="1" type="ORF">Lisr_0993</name>
</gene>
<comment type="caution">
    <text evidence="1">The sequence shown here is derived from an EMBL/GenBank/DDBJ whole genome shotgun (WGS) entry which is preliminary data.</text>
</comment>
<dbReference type="OrthoDB" id="5642699at2"/>
<dbReference type="PATRIC" id="fig|454.4.peg.1066"/>
<dbReference type="AlphaFoldDB" id="A0A0W0W4X8"/>
<name>A0A0W0W4X8_9GAMM</name>
<sequence length="66" mass="7705">MQNFDSANIQMDHLLFELTRCVNDLQGFYRQLSIEDRKQIELSLSKLEFLVSHSDRYQGQTALAVV</sequence>
<dbReference type="RefSeq" id="WP_058501357.1">
    <property type="nucleotide sequence ID" value="NZ_CAAAJA010000069.1"/>
</dbReference>
<evidence type="ECO:0000313" key="2">
    <source>
        <dbReference type="Proteomes" id="UP000054761"/>
    </source>
</evidence>
<reference evidence="1 2" key="1">
    <citation type="submission" date="2015-11" db="EMBL/GenBank/DDBJ databases">
        <title>Genomic analysis of 38 Legionella species identifies large and diverse effector repertoires.</title>
        <authorList>
            <person name="Burstein D."/>
            <person name="Amaro F."/>
            <person name="Zusman T."/>
            <person name="Lifshitz Z."/>
            <person name="Cohen O."/>
            <person name="Gilbert J.A."/>
            <person name="Pupko T."/>
            <person name="Shuman H.A."/>
            <person name="Segal G."/>
        </authorList>
    </citation>
    <scope>NUCLEOTIDE SEQUENCE [LARGE SCALE GENOMIC DNA]</scope>
    <source>
        <strain evidence="1 2">Bercovier 4</strain>
    </source>
</reference>
<accession>A0A0W0W4X8</accession>
<proteinExistence type="predicted"/>
<protein>
    <submittedName>
        <fullName evidence="1">Uncharacterized protein</fullName>
    </submittedName>
</protein>